<organism evidence="3 4">
    <name type="scientific">Aliikangiella maris</name>
    <dbReference type="NCBI Taxonomy" id="3162458"/>
    <lineage>
        <taxon>Bacteria</taxon>
        <taxon>Pseudomonadati</taxon>
        <taxon>Pseudomonadota</taxon>
        <taxon>Gammaproteobacteria</taxon>
        <taxon>Oceanospirillales</taxon>
        <taxon>Pleioneaceae</taxon>
        <taxon>Aliikangiella</taxon>
    </lineage>
</organism>
<dbReference type="CDD" id="cd03808">
    <property type="entry name" value="GT4_CapM-like"/>
    <property type="match status" value="1"/>
</dbReference>
<dbReference type="InterPro" id="IPR028098">
    <property type="entry name" value="Glyco_trans_4-like_N"/>
</dbReference>
<dbReference type="Pfam" id="PF13439">
    <property type="entry name" value="Glyco_transf_4"/>
    <property type="match status" value="1"/>
</dbReference>
<evidence type="ECO:0000313" key="3">
    <source>
        <dbReference type="EMBL" id="MET1253599.1"/>
    </source>
</evidence>
<dbReference type="Pfam" id="PF00534">
    <property type="entry name" value="Glycos_transf_1"/>
    <property type="match status" value="1"/>
</dbReference>
<gene>
    <name evidence="3" type="ORF">ABVT43_00520</name>
</gene>
<keyword evidence="4" id="KW-1185">Reference proteome</keyword>
<dbReference type="InterPro" id="IPR001296">
    <property type="entry name" value="Glyco_trans_1"/>
</dbReference>
<dbReference type="InterPro" id="IPR050194">
    <property type="entry name" value="Glycosyltransferase_grp1"/>
</dbReference>
<accession>A0ABV2BNX7</accession>
<name>A0ABV2BNX7_9GAMM</name>
<sequence length="368" mass="40838">MLHVVGDSKFGGGSVIISQIVVAQKEKGYDVSVLTTDREFISHLQSKGINTHHVDCIWRSYNLFKDVLGVFRLVTFLNRDEFDVVHTHTTKAGFIGRIAGRISGCKNIFHTVHGFPFSENSSLLKVRIFAIIEKFLARFTHRLIFVSDYHRKWAKDLGIISNNSNAISIRNGVNAPSISGDKVKVLKEKFGNKISIVFVGRIVREKGVFDLLHAFSILKDSIKGAQLFFVGDGPDFEKLKDEACGEDGVYLTGFVKNPADYLTLADIFVLPSYREGLSISALEAQALGVPSILSNVGGNIEISDNGKSALIFDVGCISALVQKLSCLLSDEKLCERLRLSSNENFNDNFTSEKMTTEYNNLCEEIQTK</sequence>
<evidence type="ECO:0000259" key="2">
    <source>
        <dbReference type="Pfam" id="PF13439"/>
    </source>
</evidence>
<dbReference type="RefSeq" id="WP_353873140.1">
    <property type="nucleotide sequence ID" value="NZ_JBEVCJ010000001.1"/>
</dbReference>
<dbReference type="Proteomes" id="UP001548189">
    <property type="component" value="Unassembled WGS sequence"/>
</dbReference>
<feature type="domain" description="Glycosyltransferase subfamily 4-like N-terminal" evidence="2">
    <location>
        <begin position="10"/>
        <end position="174"/>
    </location>
</feature>
<comment type="caution">
    <text evidence="3">The sequence shown here is derived from an EMBL/GenBank/DDBJ whole genome shotgun (WGS) entry which is preliminary data.</text>
</comment>
<dbReference type="EMBL" id="JBEVCJ010000001">
    <property type="protein sequence ID" value="MET1253599.1"/>
    <property type="molecule type" value="Genomic_DNA"/>
</dbReference>
<dbReference type="PANTHER" id="PTHR45947:SF3">
    <property type="entry name" value="SULFOQUINOVOSYL TRANSFERASE SQD2"/>
    <property type="match status" value="1"/>
</dbReference>
<dbReference type="Gene3D" id="3.40.50.2000">
    <property type="entry name" value="Glycogen Phosphorylase B"/>
    <property type="match status" value="2"/>
</dbReference>
<protein>
    <submittedName>
        <fullName evidence="3">Glycosyltransferase family 4 protein</fullName>
    </submittedName>
</protein>
<evidence type="ECO:0000259" key="1">
    <source>
        <dbReference type="Pfam" id="PF00534"/>
    </source>
</evidence>
<reference evidence="3 4" key="1">
    <citation type="submission" date="2024-06" db="EMBL/GenBank/DDBJ databases">
        <authorList>
            <person name="Li F."/>
        </authorList>
    </citation>
    <scope>NUCLEOTIDE SEQUENCE [LARGE SCALE GENOMIC DNA]</scope>
    <source>
        <strain evidence="3 4">GXAS 311</strain>
    </source>
</reference>
<dbReference type="SUPFAM" id="SSF53756">
    <property type="entry name" value="UDP-Glycosyltransferase/glycogen phosphorylase"/>
    <property type="match status" value="1"/>
</dbReference>
<feature type="domain" description="Glycosyl transferase family 1" evidence="1">
    <location>
        <begin position="189"/>
        <end position="338"/>
    </location>
</feature>
<evidence type="ECO:0000313" key="4">
    <source>
        <dbReference type="Proteomes" id="UP001548189"/>
    </source>
</evidence>
<dbReference type="PANTHER" id="PTHR45947">
    <property type="entry name" value="SULFOQUINOVOSYL TRANSFERASE SQD2"/>
    <property type="match status" value="1"/>
</dbReference>
<proteinExistence type="predicted"/>